<proteinExistence type="predicted"/>
<protein>
    <submittedName>
        <fullName evidence="1">Uncharacterized protein</fullName>
    </submittedName>
</protein>
<reference evidence="1" key="1">
    <citation type="submission" date="2020-08" db="EMBL/GenBank/DDBJ databases">
        <authorList>
            <person name="Hu Y."/>
            <person name="Nguyen S.V."/>
            <person name="Li F."/>
            <person name="Fanning S."/>
        </authorList>
    </citation>
    <scope>NUCLEOTIDE SEQUENCE</scope>
    <source>
        <strain evidence="1">CFSA1007</strain>
    </source>
</reference>
<gene>
    <name evidence="1" type="ORF">ECB87_25345</name>
</gene>
<organism evidence="1">
    <name type="scientific">Salmonella enterica I</name>
    <dbReference type="NCBI Taxonomy" id="59201"/>
    <lineage>
        <taxon>Bacteria</taxon>
        <taxon>Pseudomonadati</taxon>
        <taxon>Pseudomonadota</taxon>
        <taxon>Gammaproteobacteria</taxon>
        <taxon>Enterobacterales</taxon>
        <taxon>Enterobacteriaceae</taxon>
        <taxon>Salmonella</taxon>
    </lineage>
</organism>
<evidence type="ECO:0000313" key="1">
    <source>
        <dbReference type="EMBL" id="QNB17736.1"/>
    </source>
</evidence>
<dbReference type="RefSeq" id="WP_167803033.1">
    <property type="nucleotide sequence ID" value="NZ_CP033387.2"/>
</dbReference>
<sequence>MVAILPAGPLQKCRAADTAAEVESYTRYILSLRQFAGYVSIRPEVSRFPGLSVPADYQRFLSAPDLWSMLYCAGNDPVTPTPAATSAPLTLRAAACKDVRLCCRVTVNLHQNLQSFAHCTRPVRHFRRAKRQSDTQPPHRAMPLFSGFQRSFPNLTRLFRAAVSKKKEKKIDTEGGMTPRRIPAHTGSLYRVQSETPYTSTSCHSGVKVSFWRSLKAYAGDCLCFQN</sequence>
<dbReference type="AlphaFoldDB" id="A0A7G6BR07"/>
<dbReference type="EMBL" id="CP033387">
    <property type="protein sequence ID" value="QNB17736.1"/>
    <property type="molecule type" value="Genomic_DNA"/>
</dbReference>
<accession>A0A7G6BR07</accession>
<name>A0A7G6BR07_SALET</name>